<dbReference type="Pfam" id="PF02721">
    <property type="entry name" value="DUF223"/>
    <property type="match status" value="1"/>
</dbReference>
<comment type="caution">
    <text evidence="2">The sequence shown here is derived from an EMBL/GenBank/DDBJ whole genome shotgun (WGS) entry which is preliminary data.</text>
</comment>
<keyword evidence="3" id="KW-1185">Reference proteome</keyword>
<dbReference type="SUPFAM" id="SSF50249">
    <property type="entry name" value="Nucleic acid-binding proteins"/>
    <property type="match status" value="1"/>
</dbReference>
<protein>
    <recommendedName>
        <fullName evidence="1">Replication protein A 70 kDa DNA-binding subunit B/D first OB fold domain-containing protein</fullName>
    </recommendedName>
</protein>
<name>A0ABD3BQD4_9LAMI</name>
<dbReference type="Gene3D" id="2.40.50.140">
    <property type="entry name" value="Nucleic acid-binding proteins"/>
    <property type="match status" value="2"/>
</dbReference>
<dbReference type="EMBL" id="JAVIJP010000066">
    <property type="protein sequence ID" value="KAL3619716.1"/>
    <property type="molecule type" value="Genomic_DNA"/>
</dbReference>
<dbReference type="InterPro" id="IPR003871">
    <property type="entry name" value="RFA1B/D_OB_1st"/>
</dbReference>
<feature type="domain" description="Replication protein A 70 kDa DNA-binding subunit B/D first OB fold" evidence="1">
    <location>
        <begin position="18"/>
        <end position="104"/>
    </location>
</feature>
<dbReference type="AlphaFoldDB" id="A0ABD3BQD4"/>
<organism evidence="2 3">
    <name type="scientific">Castilleja foliolosa</name>
    <dbReference type="NCBI Taxonomy" id="1961234"/>
    <lineage>
        <taxon>Eukaryota</taxon>
        <taxon>Viridiplantae</taxon>
        <taxon>Streptophyta</taxon>
        <taxon>Embryophyta</taxon>
        <taxon>Tracheophyta</taxon>
        <taxon>Spermatophyta</taxon>
        <taxon>Magnoliopsida</taxon>
        <taxon>eudicotyledons</taxon>
        <taxon>Gunneridae</taxon>
        <taxon>Pentapetalae</taxon>
        <taxon>asterids</taxon>
        <taxon>lamiids</taxon>
        <taxon>Lamiales</taxon>
        <taxon>Orobanchaceae</taxon>
        <taxon>Pedicularideae</taxon>
        <taxon>Castillejinae</taxon>
        <taxon>Castilleja</taxon>
    </lineage>
</organism>
<dbReference type="CDD" id="cd04481">
    <property type="entry name" value="RPA1_DBD_B_like"/>
    <property type="match status" value="1"/>
</dbReference>
<proteinExistence type="predicted"/>
<sequence>MAPLCRPIKDVDRTNKPCLKLRVVRRFYRTGAGRDNRSLEIVFHDSEGGRITGIVKQLNLKFFDNRFTQGRVYSIKGYYVENNIGKFLTTLAKFRIVIHAKTWLIEMPQECFFPDYMFDFRNFGTLVDVDKVDETLLFDVIGKVTVIHNPQEKEFSGRRARLIEIVLQDLSGRQISCTLWGDYVDEILAFEGNLKAGPPILILQLCRAKVYRETGVARYIWSLLPNTLSYGWRFRLIRLDEFSTSIKKMDSSIVGGGFFVV</sequence>
<evidence type="ECO:0000259" key="1">
    <source>
        <dbReference type="Pfam" id="PF02721"/>
    </source>
</evidence>
<dbReference type="InterPro" id="IPR012340">
    <property type="entry name" value="NA-bd_OB-fold"/>
</dbReference>
<evidence type="ECO:0000313" key="2">
    <source>
        <dbReference type="EMBL" id="KAL3619716.1"/>
    </source>
</evidence>
<evidence type="ECO:0000313" key="3">
    <source>
        <dbReference type="Proteomes" id="UP001632038"/>
    </source>
</evidence>
<gene>
    <name evidence="2" type="ORF">CASFOL_034628</name>
</gene>
<accession>A0ABD3BQD4</accession>
<dbReference type="Proteomes" id="UP001632038">
    <property type="component" value="Unassembled WGS sequence"/>
</dbReference>
<reference evidence="3" key="1">
    <citation type="journal article" date="2024" name="IScience">
        <title>Strigolactones Initiate the Formation of Haustorium-like Structures in Castilleja.</title>
        <authorList>
            <person name="Buerger M."/>
            <person name="Peterson D."/>
            <person name="Chory J."/>
        </authorList>
    </citation>
    <scope>NUCLEOTIDE SEQUENCE [LARGE SCALE GENOMIC DNA]</scope>
</reference>